<comment type="function">
    <text evidence="7">Metal-dependent phosphatase that shows phosphatase activity against several substrates, including fructose-1-phosphate and fructose-6-phosphate. Its preference for fructose-1-phosphate, a strong glycating agent that causes DNA damage rather than a canonical yeast metabolite, suggests a damage-control function in hexose phosphate metabolism.</text>
</comment>
<gene>
    <name evidence="9" type="ordered locus">KLTH0D08294g</name>
</gene>
<dbReference type="RefSeq" id="XP_002553071.1">
    <property type="nucleotide sequence ID" value="XM_002553025.1"/>
</dbReference>
<organism evidence="9 10">
    <name type="scientific">Lachancea thermotolerans (strain ATCC 56472 / CBS 6340 / NRRL Y-8284)</name>
    <name type="common">Yeast</name>
    <name type="synonym">Kluyveromyces thermotolerans</name>
    <dbReference type="NCBI Taxonomy" id="559295"/>
    <lineage>
        <taxon>Eukaryota</taxon>
        <taxon>Fungi</taxon>
        <taxon>Dikarya</taxon>
        <taxon>Ascomycota</taxon>
        <taxon>Saccharomycotina</taxon>
        <taxon>Saccharomycetes</taxon>
        <taxon>Saccharomycetales</taxon>
        <taxon>Saccharomycetaceae</taxon>
        <taxon>Lachancea</taxon>
    </lineage>
</organism>
<dbReference type="InterPro" id="IPR039763">
    <property type="entry name" value="ARMT1"/>
</dbReference>
<dbReference type="GO" id="GO:0006974">
    <property type="term" value="P:DNA damage response"/>
    <property type="evidence" value="ECO:0007669"/>
    <property type="project" value="TreeGrafter"/>
</dbReference>
<evidence type="ECO:0000313" key="9">
    <source>
        <dbReference type="EMBL" id="CAR22633.1"/>
    </source>
</evidence>
<dbReference type="InterPro" id="IPR036075">
    <property type="entry name" value="ARMT-1-like_metal-bd_sf"/>
</dbReference>
<dbReference type="KEGG" id="lth:KLTH0D08294g"/>
<dbReference type="AlphaFoldDB" id="C5DGU1"/>
<evidence type="ECO:0000256" key="7">
    <source>
        <dbReference type="RuleBase" id="RU367030"/>
    </source>
</evidence>
<evidence type="ECO:0000256" key="4">
    <source>
        <dbReference type="ARBA" id="ARBA00022801"/>
    </source>
</evidence>
<reference evidence="9 10" key="1">
    <citation type="journal article" date="2009" name="Genome Res.">
        <title>Comparative genomics of protoploid Saccharomycetaceae.</title>
        <authorList>
            <consortium name="The Genolevures Consortium"/>
            <person name="Souciet J.-L."/>
            <person name="Dujon B."/>
            <person name="Gaillardin C."/>
            <person name="Johnston M."/>
            <person name="Baret P.V."/>
            <person name="Cliften P."/>
            <person name="Sherman D.J."/>
            <person name="Weissenbach J."/>
            <person name="Westhof E."/>
            <person name="Wincker P."/>
            <person name="Jubin C."/>
            <person name="Poulain J."/>
            <person name="Barbe V."/>
            <person name="Segurens B."/>
            <person name="Artiguenave F."/>
            <person name="Anthouard V."/>
            <person name="Vacherie B."/>
            <person name="Val M.-E."/>
            <person name="Fulton R.S."/>
            <person name="Minx P."/>
            <person name="Wilson R."/>
            <person name="Durrens P."/>
            <person name="Jean G."/>
            <person name="Marck C."/>
            <person name="Martin T."/>
            <person name="Nikolski M."/>
            <person name="Rolland T."/>
            <person name="Seret M.-L."/>
            <person name="Casaregola S."/>
            <person name="Despons L."/>
            <person name="Fairhead C."/>
            <person name="Fischer G."/>
            <person name="Lafontaine I."/>
            <person name="Leh V."/>
            <person name="Lemaire M."/>
            <person name="de Montigny J."/>
            <person name="Neuveglise C."/>
            <person name="Thierry A."/>
            <person name="Blanc-Lenfle I."/>
            <person name="Bleykasten C."/>
            <person name="Diffels J."/>
            <person name="Fritsch E."/>
            <person name="Frangeul L."/>
            <person name="Goeffon A."/>
            <person name="Jauniaux N."/>
            <person name="Kachouri-Lafond R."/>
            <person name="Payen C."/>
            <person name="Potier S."/>
            <person name="Pribylova L."/>
            <person name="Ozanne C."/>
            <person name="Richard G.-F."/>
            <person name="Sacerdot C."/>
            <person name="Straub M.-L."/>
            <person name="Talla E."/>
        </authorList>
    </citation>
    <scope>NUCLEOTIDE SEQUENCE [LARGE SCALE GENOMIC DNA]</scope>
    <source>
        <strain evidence="10">ATCC 56472 / CBS 6340 / NRRL Y-8284</strain>
    </source>
</reference>
<keyword evidence="10" id="KW-1185">Reference proteome</keyword>
<dbReference type="Gene3D" id="3.40.50.10880">
    <property type="entry name" value="Uncharacterised protein PF01937, DUF89, domain 3"/>
    <property type="match status" value="1"/>
</dbReference>
<evidence type="ECO:0000256" key="3">
    <source>
        <dbReference type="ARBA" id="ARBA00022723"/>
    </source>
</evidence>
<sequence>MLSPPYFAPSSTCQHHGFLAVMSLPQTFKNNDKGTFGQFTATSRWPTIISNAIDDLQAELDTLEGGSQHFHDGQKIQQSLVELRKEVETDQAIRPFTAGEIKTADVPGSFNEHIASVAQTWHTGGWLFCEVYLYRRINVLFRSYASWREFDIFNRVKQSTFQSSMVGVVELAVRYQKLQSQLESADSEAIELLFKEFVEISLWGNATDLSLLTNATLEDIKSLQGEQARKASESKILINDTAKAWKQLQSSEHKRVDFVLDNSGFEVYADLMLALFLLDTGIVKECIFHAKDIPYMVSDCMIKDFELLLRDMESPDFFDLKQLQHDEQPGRESLAFLVKTLRDHIQSGCISFVQDSFWTTDLDYTHIDPSETKYHGAEIHKSLLDSALVIFKGDLNYRKLTGDRKWPRTTKWETAIGSLASNGLKTLSLRTCKADVVVGLPSGVDEKLCSEWESSNKKGEPGSWWSSSGKYAVICFCDGQN</sequence>
<dbReference type="InParanoid" id="C5DGU1"/>
<dbReference type="InterPro" id="IPR002791">
    <property type="entry name" value="ARMT1-like_metal-bd"/>
</dbReference>
<dbReference type="OrthoDB" id="541375at2759"/>
<comment type="catalytic activity">
    <reaction evidence="1 7">
        <text>beta-D-fructose 1-phosphate + H2O = D-fructose + phosphate</text>
        <dbReference type="Rhea" id="RHEA:35603"/>
        <dbReference type="ChEBI" id="CHEBI:15377"/>
        <dbReference type="ChEBI" id="CHEBI:37721"/>
        <dbReference type="ChEBI" id="CHEBI:43474"/>
        <dbReference type="ChEBI" id="CHEBI:138881"/>
    </reaction>
</comment>
<dbReference type="GO" id="GO:0103026">
    <property type="term" value="F:fructose-1-phosphatase activity"/>
    <property type="evidence" value="ECO:0007669"/>
    <property type="project" value="RHEA"/>
</dbReference>
<dbReference type="PANTHER" id="PTHR12260">
    <property type="entry name" value="DAMAGE-CONTROL PHOSPHATASE ARMT1"/>
    <property type="match status" value="1"/>
</dbReference>
<feature type="domain" description="Damage-control phosphatase ARMT1-like metal-binding" evidence="8">
    <location>
        <begin position="40"/>
        <end position="448"/>
    </location>
</feature>
<comment type="catalytic activity">
    <reaction evidence="6 7">
        <text>beta-D-fructose 6-phosphate = dihydroxyacetone + D-glyceraldehyde 3-phosphate</text>
        <dbReference type="Rhea" id="RHEA:28002"/>
        <dbReference type="ChEBI" id="CHEBI:16016"/>
        <dbReference type="ChEBI" id="CHEBI:57634"/>
        <dbReference type="ChEBI" id="CHEBI:59776"/>
    </reaction>
</comment>
<dbReference type="HOGENOM" id="CLU_030117_2_1_1"/>
<evidence type="ECO:0000259" key="8">
    <source>
        <dbReference type="Pfam" id="PF01937"/>
    </source>
</evidence>
<dbReference type="EC" id="3.1.3.-" evidence="7"/>
<dbReference type="Pfam" id="PF01937">
    <property type="entry name" value="ARMT1-like_dom"/>
    <property type="match status" value="1"/>
</dbReference>
<keyword evidence="4 7" id="KW-0378">Hydrolase</keyword>
<dbReference type="PANTHER" id="PTHR12260:SF6">
    <property type="entry name" value="DAMAGE-CONTROL PHOSPHATASE ARMT1"/>
    <property type="match status" value="1"/>
</dbReference>
<dbReference type="GeneID" id="8295307"/>
<dbReference type="GO" id="GO:0097023">
    <property type="term" value="F:fructose 6-phosphate aldolase activity"/>
    <property type="evidence" value="ECO:0007669"/>
    <property type="project" value="RHEA"/>
</dbReference>
<comment type="domain">
    <text evidence="7">Subfamily III proteins have a conserved RTxK motif about 40-50 residues from the C-terminus; the threonine may be replaced by serine or cysteine.</text>
</comment>
<dbReference type="SUPFAM" id="SSF111321">
    <property type="entry name" value="AF1104-like"/>
    <property type="match status" value="1"/>
</dbReference>
<accession>C5DGU1</accession>
<dbReference type="eggNOG" id="KOG3870">
    <property type="taxonomic scope" value="Eukaryota"/>
</dbReference>
<dbReference type="Proteomes" id="UP000002036">
    <property type="component" value="Chromosome D"/>
</dbReference>
<dbReference type="Gene3D" id="1.20.930.60">
    <property type="match status" value="1"/>
</dbReference>
<evidence type="ECO:0000256" key="6">
    <source>
        <dbReference type="ARBA" id="ARBA00048809"/>
    </source>
</evidence>
<dbReference type="FunCoup" id="C5DGU1">
    <property type="interactions" value="654"/>
</dbReference>
<evidence type="ECO:0000256" key="1">
    <source>
        <dbReference type="ARBA" id="ARBA00001326"/>
    </source>
</evidence>
<comment type="similarity">
    <text evidence="2 7">Belongs to the damage-control phosphatase family. Sugar phosphate phosphatase III subfamily.</text>
</comment>
<evidence type="ECO:0000313" key="10">
    <source>
        <dbReference type="Proteomes" id="UP000002036"/>
    </source>
</evidence>
<proteinExistence type="inferred from homology"/>
<protein>
    <recommendedName>
        <fullName evidence="7">Sugar phosphate phosphatase</fullName>
        <ecNumber evidence="7">3.1.3.-</ecNumber>
    </recommendedName>
</protein>
<dbReference type="GO" id="GO:0005634">
    <property type="term" value="C:nucleus"/>
    <property type="evidence" value="ECO:0007669"/>
    <property type="project" value="TreeGrafter"/>
</dbReference>
<comment type="cofactor">
    <cofactor evidence="7">
        <name>Mn(2+)</name>
        <dbReference type="ChEBI" id="CHEBI:29035"/>
    </cofactor>
    <cofactor evidence="7">
        <name>Ni(2+)</name>
        <dbReference type="ChEBI" id="CHEBI:49786"/>
    </cofactor>
</comment>
<dbReference type="EMBL" id="CU928168">
    <property type="protein sequence ID" value="CAR22633.1"/>
    <property type="molecule type" value="Genomic_DNA"/>
</dbReference>
<keyword evidence="3 7" id="KW-0479">Metal-binding</keyword>
<dbReference type="OMA" id="IFARQKM"/>
<evidence type="ECO:0000256" key="2">
    <source>
        <dbReference type="ARBA" id="ARBA00009519"/>
    </source>
</evidence>
<evidence type="ECO:0000256" key="5">
    <source>
        <dbReference type="ARBA" id="ARBA00023211"/>
    </source>
</evidence>
<dbReference type="GO" id="GO:0046872">
    <property type="term" value="F:metal ion binding"/>
    <property type="evidence" value="ECO:0007669"/>
    <property type="project" value="UniProtKB-UniRule"/>
</dbReference>
<name>C5DGU1_LACTC</name>
<keyword evidence="5 7" id="KW-0464">Manganese</keyword>